<dbReference type="EMBL" id="GG745350">
    <property type="protein sequence ID" value="KNE66502.1"/>
    <property type="molecule type" value="Genomic_DNA"/>
</dbReference>
<keyword evidence="6" id="KW-1185">Reference proteome</keyword>
<accession>A0A0L0SVH4</accession>
<proteinExistence type="inferred from homology"/>
<dbReference type="Proteomes" id="UP000054350">
    <property type="component" value="Unassembled WGS sequence"/>
</dbReference>
<protein>
    <recommendedName>
        <fullName evidence="4">PPPDE domain-containing protein</fullName>
    </recommendedName>
</protein>
<evidence type="ECO:0000256" key="1">
    <source>
        <dbReference type="ARBA" id="ARBA00008140"/>
    </source>
</evidence>
<dbReference type="VEuPathDB" id="FungiDB:AMAG_11635"/>
<reference evidence="6" key="2">
    <citation type="submission" date="2009-11" db="EMBL/GenBank/DDBJ databases">
        <title>The Genome Sequence of Allomyces macrogynus strain ATCC 38327.</title>
        <authorList>
            <consortium name="The Broad Institute Genome Sequencing Platform"/>
            <person name="Russ C."/>
            <person name="Cuomo C."/>
            <person name="Shea T."/>
            <person name="Young S.K."/>
            <person name="Zeng Q."/>
            <person name="Koehrsen M."/>
            <person name="Haas B."/>
            <person name="Borodovsky M."/>
            <person name="Guigo R."/>
            <person name="Alvarado L."/>
            <person name="Berlin A."/>
            <person name="Borenstein D."/>
            <person name="Chen Z."/>
            <person name="Engels R."/>
            <person name="Freedman E."/>
            <person name="Gellesch M."/>
            <person name="Goldberg J."/>
            <person name="Griggs A."/>
            <person name="Gujja S."/>
            <person name="Heiman D."/>
            <person name="Hepburn T."/>
            <person name="Howarth C."/>
            <person name="Jen D."/>
            <person name="Larson L."/>
            <person name="Lewis B."/>
            <person name="Mehta T."/>
            <person name="Park D."/>
            <person name="Pearson M."/>
            <person name="Roberts A."/>
            <person name="Saif S."/>
            <person name="Shenoy N."/>
            <person name="Sisk P."/>
            <person name="Stolte C."/>
            <person name="Sykes S."/>
            <person name="Walk T."/>
            <person name="White J."/>
            <person name="Yandava C."/>
            <person name="Burger G."/>
            <person name="Gray M.W."/>
            <person name="Holland P.W.H."/>
            <person name="King N."/>
            <person name="Lang F.B.F."/>
            <person name="Roger A.J."/>
            <person name="Ruiz-Trillo I."/>
            <person name="Lander E."/>
            <person name="Nusbaum C."/>
        </authorList>
    </citation>
    <scope>NUCLEOTIDE SEQUENCE [LARGE SCALE GENOMIC DNA]</scope>
    <source>
        <strain evidence="6">ATCC 38327</strain>
    </source>
</reference>
<dbReference type="Gene3D" id="3.90.1720.30">
    <property type="entry name" value="PPPDE domains"/>
    <property type="match status" value="1"/>
</dbReference>
<dbReference type="SMART" id="SM01179">
    <property type="entry name" value="DUF862"/>
    <property type="match status" value="1"/>
</dbReference>
<dbReference type="InterPro" id="IPR008580">
    <property type="entry name" value="PPPDE_dom"/>
</dbReference>
<dbReference type="Pfam" id="PF05903">
    <property type="entry name" value="Peptidase_C97"/>
    <property type="match status" value="1"/>
</dbReference>
<dbReference type="STRING" id="578462.A0A0L0SVH4"/>
<dbReference type="GO" id="GO:0008233">
    <property type="term" value="F:peptidase activity"/>
    <property type="evidence" value="ECO:0007669"/>
    <property type="project" value="UniProtKB-KW"/>
</dbReference>
<comment type="similarity">
    <text evidence="1">Belongs to the DeSI family.</text>
</comment>
<feature type="domain" description="PPPDE" evidence="4">
    <location>
        <begin position="2"/>
        <end position="142"/>
    </location>
</feature>
<dbReference type="GO" id="GO:0006508">
    <property type="term" value="P:proteolysis"/>
    <property type="evidence" value="ECO:0007669"/>
    <property type="project" value="UniProtKB-KW"/>
</dbReference>
<dbReference type="AlphaFoldDB" id="A0A0L0SVH4"/>
<dbReference type="OrthoDB" id="21221at2759"/>
<dbReference type="PROSITE" id="PS51858">
    <property type="entry name" value="PPPDE"/>
    <property type="match status" value="1"/>
</dbReference>
<name>A0A0L0SVH4_ALLM3</name>
<dbReference type="PANTHER" id="PTHR12378">
    <property type="entry name" value="DESUMOYLATING ISOPEPTIDASE"/>
    <property type="match status" value="1"/>
</dbReference>
<evidence type="ECO:0000259" key="4">
    <source>
        <dbReference type="PROSITE" id="PS51858"/>
    </source>
</evidence>
<dbReference type="InterPro" id="IPR042266">
    <property type="entry name" value="PPPDE_sf"/>
</dbReference>
<gene>
    <name evidence="5" type="ORF">AMAG_11635</name>
</gene>
<dbReference type="GO" id="GO:0070646">
    <property type="term" value="P:protein modification by small protein removal"/>
    <property type="evidence" value="ECO:0007669"/>
    <property type="project" value="TreeGrafter"/>
</dbReference>
<dbReference type="PANTHER" id="PTHR12378:SF7">
    <property type="entry name" value="DESUMOYLATING ISOPEPTIDASE 1"/>
    <property type="match status" value="1"/>
</dbReference>
<dbReference type="eggNOG" id="KOG0324">
    <property type="taxonomic scope" value="Eukaryota"/>
</dbReference>
<evidence type="ECO:0000313" key="6">
    <source>
        <dbReference type="Proteomes" id="UP000054350"/>
    </source>
</evidence>
<keyword evidence="2" id="KW-0645">Protease</keyword>
<evidence type="ECO:0000256" key="2">
    <source>
        <dbReference type="ARBA" id="ARBA00022670"/>
    </source>
</evidence>
<organism evidence="5 6">
    <name type="scientific">Allomyces macrogynus (strain ATCC 38327)</name>
    <name type="common">Allomyces javanicus var. macrogynus</name>
    <dbReference type="NCBI Taxonomy" id="578462"/>
    <lineage>
        <taxon>Eukaryota</taxon>
        <taxon>Fungi</taxon>
        <taxon>Fungi incertae sedis</taxon>
        <taxon>Blastocladiomycota</taxon>
        <taxon>Blastocladiomycetes</taxon>
        <taxon>Blastocladiales</taxon>
        <taxon>Blastocladiaceae</taxon>
        <taxon>Allomyces</taxon>
    </lineage>
</organism>
<reference evidence="5 6" key="1">
    <citation type="submission" date="2009-11" db="EMBL/GenBank/DDBJ databases">
        <title>Annotation of Allomyces macrogynus ATCC 38327.</title>
        <authorList>
            <consortium name="The Broad Institute Genome Sequencing Platform"/>
            <person name="Russ C."/>
            <person name="Cuomo C."/>
            <person name="Burger G."/>
            <person name="Gray M.W."/>
            <person name="Holland P.W.H."/>
            <person name="King N."/>
            <person name="Lang F.B.F."/>
            <person name="Roger A.J."/>
            <person name="Ruiz-Trillo I."/>
            <person name="Young S.K."/>
            <person name="Zeng Q."/>
            <person name="Gargeya S."/>
            <person name="Fitzgerald M."/>
            <person name="Haas B."/>
            <person name="Abouelleil A."/>
            <person name="Alvarado L."/>
            <person name="Arachchi H.M."/>
            <person name="Berlin A."/>
            <person name="Chapman S.B."/>
            <person name="Gearin G."/>
            <person name="Goldberg J."/>
            <person name="Griggs A."/>
            <person name="Gujja S."/>
            <person name="Hansen M."/>
            <person name="Heiman D."/>
            <person name="Howarth C."/>
            <person name="Larimer J."/>
            <person name="Lui A."/>
            <person name="MacDonald P.J.P."/>
            <person name="McCowen C."/>
            <person name="Montmayeur A."/>
            <person name="Murphy C."/>
            <person name="Neiman D."/>
            <person name="Pearson M."/>
            <person name="Priest M."/>
            <person name="Roberts A."/>
            <person name="Saif S."/>
            <person name="Shea T."/>
            <person name="Sisk P."/>
            <person name="Stolte C."/>
            <person name="Sykes S."/>
            <person name="Wortman J."/>
            <person name="Nusbaum C."/>
            <person name="Birren B."/>
        </authorList>
    </citation>
    <scope>NUCLEOTIDE SEQUENCE [LARGE SCALE GENOMIC DNA]</scope>
    <source>
        <strain evidence="5 6">ATCC 38327</strain>
    </source>
</reference>
<keyword evidence="3" id="KW-0378">Hydrolase</keyword>
<evidence type="ECO:0000313" key="5">
    <source>
        <dbReference type="EMBL" id="KNE66502.1"/>
    </source>
</evidence>
<evidence type="ECO:0000256" key="3">
    <source>
        <dbReference type="ARBA" id="ARBA00022801"/>
    </source>
</evidence>
<sequence length="457" mass="50445">MHPVRLLVYDLSQGMARMISMGLTGRQIDAIWHTSVLVYDREWYFGQGIYCTTPGVHHYGRPVQTIDMGTTEIPRDLFDEYLREIREQYTADKYHLLDHNCNTFTNQICQFLVGRGIPDHILGLPRDFLDTPFGQAMRPMIDAFFSSPHQPVNQFPMPMAVSGVTPAPPAAAASVPPTRVEPTREVAAPAMPTITREFETPLQWISGEQSAESDEREFTRLKRILKSEDIEAVSTALDALNDFVVHESYAPKVRLELLASLKHHIAQSMHTHVAFLPSALRVLINVTSHASSGDAWLRTRSACRTALTAMVVGGLLHESEPDTVHLALAVAFNIARLRFREAQRGTTVIWDADGSDEEWAVELVGALAHVATTAPEEWARTVLGAGVTPTGRTVGECLFYAVAGLLYAAPPAIVELLAALECTPQIEGEGTEVTVVPRVFAAVPLEVVREVEPLFHV</sequence>